<dbReference type="InterPro" id="IPR011329">
    <property type="entry name" value="Killer_tox_Kp4/SMK"/>
</dbReference>
<dbReference type="InterPro" id="IPR015131">
    <property type="entry name" value="Killer_tox_Kp4"/>
</dbReference>
<dbReference type="EMBL" id="JAVFKD010000012">
    <property type="protein sequence ID" value="KAK5994222.1"/>
    <property type="molecule type" value="Genomic_DNA"/>
</dbReference>
<feature type="domain" description="Killer toxin Kp4" evidence="1">
    <location>
        <begin position="7"/>
        <end position="60"/>
    </location>
</feature>
<reference evidence="2 3" key="1">
    <citation type="submission" date="2024-01" db="EMBL/GenBank/DDBJ databases">
        <title>Complete genome of Cladobotryum mycophilum ATHUM6906.</title>
        <authorList>
            <person name="Christinaki A.C."/>
            <person name="Myridakis A.I."/>
            <person name="Kouvelis V.N."/>
        </authorList>
    </citation>
    <scope>NUCLEOTIDE SEQUENCE [LARGE SCALE GENOMIC DNA]</scope>
    <source>
        <strain evidence="2 3">ATHUM6906</strain>
    </source>
</reference>
<comment type="caution">
    <text evidence="2">The sequence shown here is derived from an EMBL/GenBank/DDBJ whole genome shotgun (WGS) entry which is preliminary data.</text>
</comment>
<sequence length="158" mass="16830">MGSVWLHASMCAYYQIGSGSSADRAVQLVQALIDYKCINCSSAPTLPGNDASKGELAVNIASALHAAKETAIIPAKDLRDWHMDAAEWKSGHSWLSNWHLEDPAYKGLPHTEVAFGPPSIGTVVESLDDAYETSTDCGGQISFEQTTTSSGVRIAVGF</sequence>
<keyword evidence="3" id="KW-1185">Reference proteome</keyword>
<proteinExistence type="predicted"/>
<gene>
    <name evidence="2" type="ORF">PT974_07665</name>
</gene>
<dbReference type="Gene3D" id="3.30.430.10">
    <property type="entry name" value="Killer Toxin P4, subunit A"/>
    <property type="match status" value="1"/>
</dbReference>
<organism evidence="2 3">
    <name type="scientific">Cladobotryum mycophilum</name>
    <dbReference type="NCBI Taxonomy" id="491253"/>
    <lineage>
        <taxon>Eukaryota</taxon>
        <taxon>Fungi</taxon>
        <taxon>Dikarya</taxon>
        <taxon>Ascomycota</taxon>
        <taxon>Pezizomycotina</taxon>
        <taxon>Sordariomycetes</taxon>
        <taxon>Hypocreomycetidae</taxon>
        <taxon>Hypocreales</taxon>
        <taxon>Hypocreaceae</taxon>
        <taxon>Cladobotryum</taxon>
    </lineage>
</organism>
<dbReference type="Pfam" id="PF09044">
    <property type="entry name" value="Kp4"/>
    <property type="match status" value="1"/>
</dbReference>
<dbReference type="Proteomes" id="UP001338125">
    <property type="component" value="Unassembled WGS sequence"/>
</dbReference>
<protein>
    <recommendedName>
        <fullName evidence="1">Killer toxin Kp4 domain-containing protein</fullName>
    </recommendedName>
</protein>
<name>A0ABR0SPX6_9HYPO</name>
<evidence type="ECO:0000313" key="2">
    <source>
        <dbReference type="EMBL" id="KAK5994222.1"/>
    </source>
</evidence>
<accession>A0ABR0SPX6</accession>
<dbReference type="SUPFAM" id="SSF55221">
    <property type="entry name" value="Yeast killer toxins"/>
    <property type="match status" value="1"/>
</dbReference>
<evidence type="ECO:0000259" key="1">
    <source>
        <dbReference type="Pfam" id="PF09044"/>
    </source>
</evidence>
<evidence type="ECO:0000313" key="3">
    <source>
        <dbReference type="Proteomes" id="UP001338125"/>
    </source>
</evidence>